<dbReference type="Gene3D" id="3.90.180.10">
    <property type="entry name" value="Medium-chain alcohol dehydrogenases, catalytic domain"/>
    <property type="match status" value="1"/>
</dbReference>
<dbReference type="PANTHER" id="PTHR43677:SF4">
    <property type="entry name" value="QUINONE OXIDOREDUCTASE-LIKE PROTEIN 2"/>
    <property type="match status" value="1"/>
</dbReference>
<organism evidence="2 3">
    <name type="scientific">Nocardiopsis alba</name>
    <dbReference type="NCBI Taxonomy" id="53437"/>
    <lineage>
        <taxon>Bacteria</taxon>
        <taxon>Bacillati</taxon>
        <taxon>Actinomycetota</taxon>
        <taxon>Actinomycetes</taxon>
        <taxon>Streptosporangiales</taxon>
        <taxon>Nocardiopsidaceae</taxon>
        <taxon>Nocardiopsis</taxon>
    </lineage>
</organism>
<dbReference type="InterPro" id="IPR011032">
    <property type="entry name" value="GroES-like_sf"/>
</dbReference>
<dbReference type="InterPro" id="IPR036291">
    <property type="entry name" value="NAD(P)-bd_dom_sf"/>
</dbReference>
<evidence type="ECO:0000313" key="2">
    <source>
        <dbReference type="EMBL" id="MYR34910.1"/>
    </source>
</evidence>
<dbReference type="Pfam" id="PF08240">
    <property type="entry name" value="ADH_N"/>
    <property type="match status" value="1"/>
</dbReference>
<dbReference type="RefSeq" id="WP_161111774.1">
    <property type="nucleotide sequence ID" value="NZ_JBHYPC010000005.1"/>
</dbReference>
<name>A0A7K2IY44_9ACTN</name>
<dbReference type="InterPro" id="IPR013154">
    <property type="entry name" value="ADH-like_N"/>
</dbReference>
<evidence type="ECO:0000259" key="1">
    <source>
        <dbReference type="SMART" id="SM00829"/>
    </source>
</evidence>
<dbReference type="Gene3D" id="3.40.50.720">
    <property type="entry name" value="NAD(P)-binding Rossmann-like Domain"/>
    <property type="match status" value="1"/>
</dbReference>
<reference evidence="2 3" key="1">
    <citation type="journal article" date="2019" name="Nat. Commun.">
        <title>The antimicrobial potential of Streptomyces from insect microbiomes.</title>
        <authorList>
            <person name="Chevrette M.G."/>
            <person name="Carlson C.M."/>
            <person name="Ortega H.E."/>
            <person name="Thomas C."/>
            <person name="Ananiev G.E."/>
            <person name="Barns K.J."/>
            <person name="Book A.J."/>
            <person name="Cagnazzo J."/>
            <person name="Carlos C."/>
            <person name="Flanigan W."/>
            <person name="Grubbs K.J."/>
            <person name="Horn H.A."/>
            <person name="Hoffmann F.M."/>
            <person name="Klassen J.L."/>
            <person name="Knack J.J."/>
            <person name="Lewin G.R."/>
            <person name="McDonald B.R."/>
            <person name="Muller L."/>
            <person name="Melo W.G.P."/>
            <person name="Pinto-Tomas A.A."/>
            <person name="Schmitz A."/>
            <person name="Wendt-Pienkowski E."/>
            <person name="Wildman S."/>
            <person name="Zhao M."/>
            <person name="Zhang F."/>
            <person name="Bugni T.S."/>
            <person name="Andes D.R."/>
            <person name="Pupo M.T."/>
            <person name="Currie C.R."/>
        </authorList>
    </citation>
    <scope>NUCLEOTIDE SEQUENCE [LARGE SCALE GENOMIC DNA]</scope>
    <source>
        <strain evidence="2 3">SID5840</strain>
    </source>
</reference>
<dbReference type="Proteomes" id="UP000467124">
    <property type="component" value="Unassembled WGS sequence"/>
</dbReference>
<proteinExistence type="predicted"/>
<dbReference type="SMART" id="SM00829">
    <property type="entry name" value="PKS_ER"/>
    <property type="match status" value="1"/>
</dbReference>
<dbReference type="SUPFAM" id="SSF51735">
    <property type="entry name" value="NAD(P)-binding Rossmann-fold domains"/>
    <property type="match status" value="1"/>
</dbReference>
<dbReference type="PANTHER" id="PTHR43677">
    <property type="entry name" value="SHORT-CHAIN DEHYDROGENASE/REDUCTASE"/>
    <property type="match status" value="1"/>
</dbReference>
<dbReference type="InterPro" id="IPR020843">
    <property type="entry name" value="ER"/>
</dbReference>
<gene>
    <name evidence="2" type="ORF">GTW20_22285</name>
</gene>
<evidence type="ECO:0000313" key="3">
    <source>
        <dbReference type="Proteomes" id="UP000467124"/>
    </source>
</evidence>
<dbReference type="SUPFAM" id="SSF50129">
    <property type="entry name" value="GroES-like"/>
    <property type="match status" value="1"/>
</dbReference>
<dbReference type="CDD" id="cd08273">
    <property type="entry name" value="MDR8"/>
    <property type="match status" value="1"/>
</dbReference>
<dbReference type="GO" id="GO:0016491">
    <property type="term" value="F:oxidoreductase activity"/>
    <property type="evidence" value="ECO:0007669"/>
    <property type="project" value="InterPro"/>
</dbReference>
<dbReference type="Pfam" id="PF13602">
    <property type="entry name" value="ADH_zinc_N_2"/>
    <property type="match status" value="1"/>
</dbReference>
<feature type="domain" description="Enoyl reductase (ER)" evidence="1">
    <location>
        <begin position="19"/>
        <end position="340"/>
    </location>
</feature>
<sequence length="344" mass="36347">MTERHTLEIVLPDEVEPEGLLTRRRPIGPPGPGEVLVRTEATGVSFAEQQMRRGKYFDQPPFPFVPGYDLVGTVEEVGPDTDSALVGRRVAAITKIGAWAERVVLPAADLVPVPAGLDPAEAEAVVVNGVTALRMLRGAGPVGAGDTVLVLGANGGVGTLLVQMARRAGAEVVGTASARHLEAVREMGAIPVDRRSPDLRAAIRAAAPNGVRAAFDHVGGPGIVDTFSHVVRGGALVSYGTAATRDVPGNPMLPVLLLFARLGWWNALPDGRRAYFFNLWKGHRNRERHRRELARDLGEVFDLLGHGDIRPTIAARMPLGEAGAAMALAESGTVVGKVVLVPEG</sequence>
<accession>A0A7K2IY44</accession>
<comment type="caution">
    <text evidence="2">The sequence shown here is derived from an EMBL/GenBank/DDBJ whole genome shotgun (WGS) entry which is preliminary data.</text>
</comment>
<dbReference type="EMBL" id="WWHY01000001">
    <property type="protein sequence ID" value="MYR34910.1"/>
    <property type="molecule type" value="Genomic_DNA"/>
</dbReference>
<dbReference type="InterPro" id="IPR051397">
    <property type="entry name" value="Zn-ADH-like_protein"/>
</dbReference>
<protein>
    <submittedName>
        <fullName evidence="2">Zinc-binding dehydrogenase</fullName>
    </submittedName>
</protein>
<dbReference type="AlphaFoldDB" id="A0A7K2IY44"/>